<comment type="caution">
    <text evidence="1">The sequence shown here is derived from an EMBL/GenBank/DDBJ whole genome shotgun (WGS) entry which is preliminary data.</text>
</comment>
<reference evidence="1 2" key="1">
    <citation type="submission" date="2024-01" db="EMBL/GenBank/DDBJ databases">
        <title>The genomes of 5 underutilized Papilionoideae crops provide insights into root nodulation and disease resistanc.</title>
        <authorList>
            <person name="Yuan L."/>
        </authorList>
    </citation>
    <scope>NUCLEOTIDE SEQUENCE [LARGE SCALE GENOMIC DNA]</scope>
    <source>
        <strain evidence="1">ZHUSHIDOU_FW_LH</strain>
        <tissue evidence="1">Leaf</tissue>
    </source>
</reference>
<keyword evidence="2" id="KW-1185">Reference proteome</keyword>
<dbReference type="PANTHER" id="PTHR33103">
    <property type="entry name" value="OS01G0153900 PROTEIN"/>
    <property type="match status" value="1"/>
</dbReference>
<sequence>MEPWGAVYAPLSYLEPQSSTGDTYDSCSGRGFSKSPSLYMVTDDEIVTPNSPISAISLLTESRISPSDLEEIDISIGQKEALNILNASLISSSALTIALSQYIKPIGEFLPRLYYNRSTF</sequence>
<proteinExistence type="predicted"/>
<name>A0AAN9EL97_CROPI</name>
<protein>
    <submittedName>
        <fullName evidence="1">Uncharacterized protein</fullName>
    </submittedName>
</protein>
<gene>
    <name evidence="1" type="ORF">RIF29_30379</name>
</gene>
<dbReference type="AlphaFoldDB" id="A0AAN9EL97"/>
<evidence type="ECO:0000313" key="1">
    <source>
        <dbReference type="EMBL" id="KAK7256845.1"/>
    </source>
</evidence>
<dbReference type="EMBL" id="JAYWIO010000006">
    <property type="protein sequence ID" value="KAK7256845.1"/>
    <property type="molecule type" value="Genomic_DNA"/>
</dbReference>
<organism evidence="1 2">
    <name type="scientific">Crotalaria pallida</name>
    <name type="common">Smooth rattlebox</name>
    <name type="synonym">Crotalaria striata</name>
    <dbReference type="NCBI Taxonomy" id="3830"/>
    <lineage>
        <taxon>Eukaryota</taxon>
        <taxon>Viridiplantae</taxon>
        <taxon>Streptophyta</taxon>
        <taxon>Embryophyta</taxon>
        <taxon>Tracheophyta</taxon>
        <taxon>Spermatophyta</taxon>
        <taxon>Magnoliopsida</taxon>
        <taxon>eudicotyledons</taxon>
        <taxon>Gunneridae</taxon>
        <taxon>Pentapetalae</taxon>
        <taxon>rosids</taxon>
        <taxon>fabids</taxon>
        <taxon>Fabales</taxon>
        <taxon>Fabaceae</taxon>
        <taxon>Papilionoideae</taxon>
        <taxon>50 kb inversion clade</taxon>
        <taxon>genistoids sensu lato</taxon>
        <taxon>core genistoids</taxon>
        <taxon>Crotalarieae</taxon>
        <taxon>Crotalaria</taxon>
    </lineage>
</organism>
<accession>A0AAN9EL97</accession>
<dbReference type="Pfam" id="PF05056">
    <property type="entry name" value="DUF674"/>
    <property type="match status" value="1"/>
</dbReference>
<dbReference type="Proteomes" id="UP001372338">
    <property type="component" value="Unassembled WGS sequence"/>
</dbReference>
<dbReference type="InterPro" id="IPR007750">
    <property type="entry name" value="DUF674"/>
</dbReference>
<evidence type="ECO:0000313" key="2">
    <source>
        <dbReference type="Proteomes" id="UP001372338"/>
    </source>
</evidence>
<dbReference type="PANTHER" id="PTHR33103:SF102">
    <property type="entry name" value="DUF674 FAMILY PROTEIN"/>
    <property type="match status" value="1"/>
</dbReference>